<evidence type="ECO:0000256" key="5">
    <source>
        <dbReference type="ARBA" id="ARBA00022552"/>
    </source>
</evidence>
<dbReference type="GO" id="GO:0005730">
    <property type="term" value="C:nucleolus"/>
    <property type="evidence" value="ECO:0007669"/>
    <property type="project" value="UniProtKB-SubCell"/>
</dbReference>
<evidence type="ECO:0000313" key="9">
    <source>
        <dbReference type="Proteomes" id="UP001050691"/>
    </source>
</evidence>
<dbReference type="InterPro" id="IPR019310">
    <property type="entry name" value="Efg1"/>
</dbReference>
<gene>
    <name evidence="8" type="ORF">Clacol_002727</name>
</gene>
<dbReference type="PANTHER" id="PTHR33911">
    <property type="entry name" value="RRNA-PROCESSING PROTEIN EFG1"/>
    <property type="match status" value="1"/>
</dbReference>
<comment type="similarity">
    <text evidence="2">Belongs to the EFG1 family.</text>
</comment>
<dbReference type="InterPro" id="IPR050786">
    <property type="entry name" value="EFG1_rRNA-proc"/>
</dbReference>
<dbReference type="GO" id="GO:0030688">
    <property type="term" value="C:preribosome, small subunit precursor"/>
    <property type="evidence" value="ECO:0007669"/>
    <property type="project" value="TreeGrafter"/>
</dbReference>
<dbReference type="EMBL" id="BPWL01000003">
    <property type="protein sequence ID" value="GJJ08509.1"/>
    <property type="molecule type" value="Genomic_DNA"/>
</dbReference>
<keyword evidence="7" id="KW-0539">Nucleus</keyword>
<dbReference type="PANTHER" id="PTHR33911:SF1">
    <property type="entry name" value="RRNA-PROCESSING PROTEIN EFG1"/>
    <property type="match status" value="1"/>
</dbReference>
<comment type="subcellular location">
    <subcellularLocation>
        <location evidence="1">Nucleus</location>
        <location evidence="1">Nucleolus</location>
    </subcellularLocation>
</comment>
<dbReference type="AlphaFoldDB" id="A0AAV5A5I7"/>
<keyword evidence="9" id="KW-1185">Reference proteome</keyword>
<sequence>MEKYASCLDRKIVQLPRESLAADIRIETNRRLKSLEGDLERAEQSRKERQYAIKYHKTRIERQKVCRKIKRVKKELGNPSTGESAELKDSLFSLRIDLNYVLHYPKLEKYISLFPSDTSNSSETDARRNELRQQIKIAMERGELDAEPELKMDKGNRTELLFQGGKSHSARSRTIKSGNLTTDAFFETSGDEGH</sequence>
<name>A0AAV5A5I7_9AGAM</name>
<dbReference type="Pfam" id="PF10153">
    <property type="entry name" value="Efg1"/>
    <property type="match status" value="1"/>
</dbReference>
<keyword evidence="5" id="KW-0698">rRNA processing</keyword>
<evidence type="ECO:0000313" key="8">
    <source>
        <dbReference type="EMBL" id="GJJ08509.1"/>
    </source>
</evidence>
<proteinExistence type="inferred from homology"/>
<evidence type="ECO:0000256" key="6">
    <source>
        <dbReference type="ARBA" id="ARBA00023054"/>
    </source>
</evidence>
<organism evidence="8 9">
    <name type="scientific">Clathrus columnatus</name>
    <dbReference type="NCBI Taxonomy" id="1419009"/>
    <lineage>
        <taxon>Eukaryota</taxon>
        <taxon>Fungi</taxon>
        <taxon>Dikarya</taxon>
        <taxon>Basidiomycota</taxon>
        <taxon>Agaricomycotina</taxon>
        <taxon>Agaricomycetes</taxon>
        <taxon>Phallomycetidae</taxon>
        <taxon>Phallales</taxon>
        <taxon>Clathraceae</taxon>
        <taxon>Clathrus</taxon>
    </lineage>
</organism>
<dbReference type="GO" id="GO:0000462">
    <property type="term" value="P:maturation of SSU-rRNA from tricistronic rRNA transcript (SSU-rRNA, 5.8S rRNA, LSU-rRNA)"/>
    <property type="evidence" value="ECO:0007669"/>
    <property type="project" value="TreeGrafter"/>
</dbReference>
<evidence type="ECO:0000256" key="4">
    <source>
        <dbReference type="ARBA" id="ARBA00019827"/>
    </source>
</evidence>
<evidence type="ECO:0000256" key="2">
    <source>
        <dbReference type="ARBA" id="ARBA00006916"/>
    </source>
</evidence>
<evidence type="ECO:0000256" key="3">
    <source>
        <dbReference type="ARBA" id="ARBA00018689"/>
    </source>
</evidence>
<keyword evidence="6" id="KW-0175">Coiled coil</keyword>
<evidence type="ECO:0000256" key="7">
    <source>
        <dbReference type="ARBA" id="ARBA00023242"/>
    </source>
</evidence>
<reference evidence="8" key="1">
    <citation type="submission" date="2021-10" db="EMBL/GenBank/DDBJ databases">
        <title>De novo Genome Assembly of Clathrus columnatus (Basidiomycota, Fungi) Using Illumina and Nanopore Sequence Data.</title>
        <authorList>
            <person name="Ogiso-Tanaka E."/>
            <person name="Itagaki H."/>
            <person name="Hosoya T."/>
            <person name="Hosaka K."/>
        </authorList>
    </citation>
    <scope>NUCLEOTIDE SEQUENCE</scope>
    <source>
        <strain evidence="8">MO-923</strain>
    </source>
</reference>
<accession>A0AAV5A5I7</accession>
<dbReference type="Proteomes" id="UP001050691">
    <property type="component" value="Unassembled WGS sequence"/>
</dbReference>
<evidence type="ECO:0000256" key="1">
    <source>
        <dbReference type="ARBA" id="ARBA00004604"/>
    </source>
</evidence>
<comment type="caution">
    <text evidence="8">The sequence shown here is derived from an EMBL/GenBank/DDBJ whole genome shotgun (WGS) entry which is preliminary data.</text>
</comment>
<protein>
    <recommendedName>
        <fullName evidence="3">rRNA-processing protein EFG1</fullName>
    </recommendedName>
    <alternativeName>
        <fullName evidence="4">rRNA-processing protein efg1</fullName>
    </alternativeName>
</protein>